<dbReference type="InterPro" id="IPR011008">
    <property type="entry name" value="Dimeric_a/b-barrel"/>
</dbReference>
<dbReference type="RefSeq" id="WP_052182557.1">
    <property type="nucleotide sequence ID" value="NZ_JBEAAL010000014.1"/>
</dbReference>
<dbReference type="InterPro" id="IPR005545">
    <property type="entry name" value="YCII"/>
</dbReference>
<evidence type="ECO:0000256" key="1">
    <source>
        <dbReference type="ARBA" id="ARBA00007689"/>
    </source>
</evidence>
<comment type="similarity">
    <text evidence="1">Belongs to the YciI family.</text>
</comment>
<accession>A0ABV0M4U4</accession>
<name>A0ABV0M4U4_9HYPH</name>
<dbReference type="Proteomes" id="UP001496627">
    <property type="component" value="Unassembled WGS sequence"/>
</dbReference>
<dbReference type="Gene3D" id="3.30.70.1060">
    <property type="entry name" value="Dimeric alpha+beta barrel"/>
    <property type="match status" value="1"/>
</dbReference>
<dbReference type="SUPFAM" id="SSF54909">
    <property type="entry name" value="Dimeric alpha+beta barrel"/>
    <property type="match status" value="1"/>
</dbReference>
<reference evidence="3 4" key="1">
    <citation type="submission" date="2024-05" db="EMBL/GenBank/DDBJ databases">
        <title>Neorhizobium sp. Rsf11, a plant growth promoting and heavy metal resistant PAH-degrader.</title>
        <authorList>
            <person name="Golubev S.N."/>
            <person name="Muratova A.Y."/>
            <person name="Markelova M.I."/>
        </authorList>
    </citation>
    <scope>NUCLEOTIDE SEQUENCE [LARGE SCALE GENOMIC DNA]</scope>
    <source>
        <strain evidence="3 4">Rsf11</strain>
    </source>
</reference>
<dbReference type="Pfam" id="PF03795">
    <property type="entry name" value="YCII"/>
    <property type="match status" value="1"/>
</dbReference>
<comment type="caution">
    <text evidence="3">The sequence shown here is derived from an EMBL/GenBank/DDBJ whole genome shotgun (WGS) entry which is preliminary data.</text>
</comment>
<evidence type="ECO:0000259" key="2">
    <source>
        <dbReference type="Pfam" id="PF03795"/>
    </source>
</evidence>
<evidence type="ECO:0000313" key="4">
    <source>
        <dbReference type="Proteomes" id="UP001496627"/>
    </source>
</evidence>
<evidence type="ECO:0000313" key="3">
    <source>
        <dbReference type="EMBL" id="MEQ1406882.1"/>
    </source>
</evidence>
<sequence>MSAEDNPTAVPVGAVLEASKAMLLKQLYAIFTQPVNGLGPVFANMEEHLNFQIGLEKEGVMFAAGPMWTDDGESWEGDGLVIVRATSREAAIAIAERDPMHKAGARAFRVRPWLINEGTVTVKLDYSSQTFSMA</sequence>
<organism evidence="3 4">
    <name type="scientific">Neorhizobium phenanthreniclasticum</name>
    <dbReference type="NCBI Taxonomy" id="3157917"/>
    <lineage>
        <taxon>Bacteria</taxon>
        <taxon>Pseudomonadati</taxon>
        <taxon>Pseudomonadota</taxon>
        <taxon>Alphaproteobacteria</taxon>
        <taxon>Hyphomicrobiales</taxon>
        <taxon>Rhizobiaceae</taxon>
        <taxon>Rhizobium/Agrobacterium group</taxon>
        <taxon>Neorhizobium</taxon>
    </lineage>
</organism>
<proteinExistence type="inferred from homology"/>
<keyword evidence="4" id="KW-1185">Reference proteome</keyword>
<feature type="domain" description="YCII-related" evidence="2">
    <location>
        <begin position="28"/>
        <end position="113"/>
    </location>
</feature>
<gene>
    <name evidence="3" type="ORF">ABK249_18290</name>
</gene>
<protein>
    <submittedName>
        <fullName evidence="3">YciI family protein</fullName>
    </submittedName>
</protein>
<dbReference type="EMBL" id="JBEAAL010000014">
    <property type="protein sequence ID" value="MEQ1406882.1"/>
    <property type="molecule type" value="Genomic_DNA"/>
</dbReference>